<organism evidence="2 3">
    <name type="scientific">Tritrichomonas musculus</name>
    <dbReference type="NCBI Taxonomy" id="1915356"/>
    <lineage>
        <taxon>Eukaryota</taxon>
        <taxon>Metamonada</taxon>
        <taxon>Parabasalia</taxon>
        <taxon>Tritrichomonadida</taxon>
        <taxon>Tritrichomonadidae</taxon>
        <taxon>Tritrichomonas</taxon>
    </lineage>
</organism>
<reference evidence="2 3" key="1">
    <citation type="submission" date="2024-04" db="EMBL/GenBank/DDBJ databases">
        <title>Tritrichomonas musculus Genome.</title>
        <authorList>
            <person name="Alves-Ferreira E."/>
            <person name="Grigg M."/>
            <person name="Lorenzi H."/>
            <person name="Galac M."/>
        </authorList>
    </citation>
    <scope>NUCLEOTIDE SEQUENCE [LARGE SCALE GENOMIC DNA]</scope>
    <source>
        <strain evidence="2 3">EAF2021</strain>
    </source>
</reference>
<keyword evidence="1" id="KW-0812">Transmembrane</keyword>
<gene>
    <name evidence="2" type="ORF">M9Y10_035929</name>
</gene>
<accession>A0ABR2GVN3</accession>
<name>A0ABR2GVN3_9EUKA</name>
<keyword evidence="1" id="KW-1133">Transmembrane helix</keyword>
<evidence type="ECO:0000313" key="3">
    <source>
        <dbReference type="Proteomes" id="UP001470230"/>
    </source>
</evidence>
<feature type="transmembrane region" description="Helical" evidence="1">
    <location>
        <begin position="12"/>
        <end position="33"/>
    </location>
</feature>
<keyword evidence="1" id="KW-0472">Membrane</keyword>
<comment type="caution">
    <text evidence="2">The sequence shown here is derived from an EMBL/GenBank/DDBJ whole genome shotgun (WGS) entry which is preliminary data.</text>
</comment>
<proteinExistence type="predicted"/>
<keyword evidence="3" id="KW-1185">Reference proteome</keyword>
<dbReference type="Proteomes" id="UP001470230">
    <property type="component" value="Unassembled WGS sequence"/>
</dbReference>
<evidence type="ECO:0000313" key="2">
    <source>
        <dbReference type="EMBL" id="KAK8837985.1"/>
    </source>
</evidence>
<protein>
    <submittedName>
        <fullName evidence="2">Uncharacterized protein</fullName>
    </submittedName>
</protein>
<evidence type="ECO:0000256" key="1">
    <source>
        <dbReference type="SAM" id="Phobius"/>
    </source>
</evidence>
<dbReference type="EMBL" id="JAPFFF010000057">
    <property type="protein sequence ID" value="KAK8837985.1"/>
    <property type="molecule type" value="Genomic_DNA"/>
</dbReference>
<sequence>MEKISYSTLNYIQYLLNLLYLIFYVFLIFISIFSQSPKGAWCTTITVSEVESPKIQPNRAERSEHGLLENVNYTFQNRALQLFLINN</sequence>